<proteinExistence type="predicted"/>
<dbReference type="Gene3D" id="1.10.510.10">
    <property type="entry name" value="Transferase(Phosphotransferase) domain 1"/>
    <property type="match status" value="1"/>
</dbReference>
<dbReference type="AlphaFoldDB" id="A0A914DDP7"/>
<dbReference type="SUPFAM" id="SSF56112">
    <property type="entry name" value="Protein kinase-like (PK-like)"/>
    <property type="match status" value="1"/>
</dbReference>
<protein>
    <submittedName>
        <fullName evidence="2">Protein kinase domain-containing protein</fullName>
    </submittedName>
</protein>
<accession>A0A914DDP7</accession>
<evidence type="ECO:0000313" key="2">
    <source>
        <dbReference type="WBParaSite" id="ACRNAN_scaffold2242.g25990.t1"/>
    </source>
</evidence>
<name>A0A914DDP7_9BILA</name>
<evidence type="ECO:0000313" key="1">
    <source>
        <dbReference type="Proteomes" id="UP000887540"/>
    </source>
</evidence>
<sequence length="105" mass="12474">MEAALGRIPYIAQAEKFPYDNLVIIQKLIKNFNVNLKVEEELSGYSKELKDFIKLCLQPLSDRPTYEKLMKIEFYQTHDKLKMINTVNQIIKDIKYHPIIRNIFL</sequence>
<organism evidence="1 2">
    <name type="scientific">Acrobeloides nanus</name>
    <dbReference type="NCBI Taxonomy" id="290746"/>
    <lineage>
        <taxon>Eukaryota</taxon>
        <taxon>Metazoa</taxon>
        <taxon>Ecdysozoa</taxon>
        <taxon>Nematoda</taxon>
        <taxon>Chromadorea</taxon>
        <taxon>Rhabditida</taxon>
        <taxon>Tylenchina</taxon>
        <taxon>Cephalobomorpha</taxon>
        <taxon>Cephaloboidea</taxon>
        <taxon>Cephalobidae</taxon>
        <taxon>Acrobeloides</taxon>
    </lineage>
</organism>
<dbReference type="InterPro" id="IPR011009">
    <property type="entry name" value="Kinase-like_dom_sf"/>
</dbReference>
<dbReference type="WBParaSite" id="ACRNAN_scaffold2242.g25990.t1">
    <property type="protein sequence ID" value="ACRNAN_scaffold2242.g25990.t1"/>
    <property type="gene ID" value="ACRNAN_scaffold2242.g25990"/>
</dbReference>
<reference evidence="2" key="1">
    <citation type="submission" date="2022-11" db="UniProtKB">
        <authorList>
            <consortium name="WormBaseParasite"/>
        </authorList>
    </citation>
    <scope>IDENTIFICATION</scope>
</reference>
<dbReference type="Proteomes" id="UP000887540">
    <property type="component" value="Unplaced"/>
</dbReference>
<keyword evidence="1" id="KW-1185">Reference proteome</keyword>